<reference evidence="3" key="2">
    <citation type="submission" date="2023-04" db="EMBL/GenBank/DDBJ databases">
        <authorList>
            <person name="Bruccoleri R.E."/>
            <person name="Oakeley E.J."/>
            <person name="Faust A.-M."/>
            <person name="Dessus-Babus S."/>
            <person name="Altorfer M."/>
            <person name="Burckhardt D."/>
            <person name="Oertli M."/>
            <person name="Naumann U."/>
            <person name="Petersen F."/>
            <person name="Wong J."/>
        </authorList>
    </citation>
    <scope>NUCLEOTIDE SEQUENCE</scope>
    <source>
        <strain evidence="3">GSM-AAB239-AS_SAM_17_03QT</strain>
        <tissue evidence="3">Leaf</tissue>
    </source>
</reference>
<comment type="caution">
    <text evidence="3">The sequence shown here is derived from an EMBL/GenBank/DDBJ whole genome shotgun (WGS) entry which is preliminary data.</text>
</comment>
<feature type="transmembrane region" description="Helical" evidence="1">
    <location>
        <begin position="111"/>
        <end position="135"/>
    </location>
</feature>
<keyword evidence="1" id="KW-0812">Transmembrane</keyword>
<organism evidence="3 4">
    <name type="scientific">Iris pallida</name>
    <name type="common">Sweet iris</name>
    <dbReference type="NCBI Taxonomy" id="29817"/>
    <lineage>
        <taxon>Eukaryota</taxon>
        <taxon>Viridiplantae</taxon>
        <taxon>Streptophyta</taxon>
        <taxon>Embryophyta</taxon>
        <taxon>Tracheophyta</taxon>
        <taxon>Spermatophyta</taxon>
        <taxon>Magnoliopsida</taxon>
        <taxon>Liliopsida</taxon>
        <taxon>Asparagales</taxon>
        <taxon>Iridaceae</taxon>
        <taxon>Iridoideae</taxon>
        <taxon>Irideae</taxon>
        <taxon>Iris</taxon>
    </lineage>
</organism>
<keyword evidence="1" id="KW-0472">Membrane</keyword>
<feature type="domain" description="DUF6737" evidence="2">
    <location>
        <begin position="85"/>
        <end position="141"/>
    </location>
</feature>
<evidence type="ECO:0000313" key="3">
    <source>
        <dbReference type="EMBL" id="KAJ6813769.1"/>
    </source>
</evidence>
<keyword evidence="1" id="KW-1133">Transmembrane helix</keyword>
<evidence type="ECO:0000313" key="4">
    <source>
        <dbReference type="Proteomes" id="UP001140949"/>
    </source>
</evidence>
<dbReference type="GO" id="GO:0009507">
    <property type="term" value="C:chloroplast"/>
    <property type="evidence" value="ECO:0007669"/>
    <property type="project" value="TreeGrafter"/>
</dbReference>
<keyword evidence="4" id="KW-1185">Reference proteome</keyword>
<proteinExistence type="predicted"/>
<sequence length="167" mass="18762">MSCMSVVPISSPWNLHQLLRRPFPPKPHCSSSFPFTPSLKAPPSRDFLIVHSNGGRKSDGSSFLSDEDSGDMEGFLDSLSLEYDSVWDTKPSWCQPWTILLTGITVVTCSWLFLHSAVISIGASSIICLWWYIFLYSYPKAYSEMIAERRKKVTSGVEDTFGVRKGE</sequence>
<evidence type="ECO:0000256" key="1">
    <source>
        <dbReference type="SAM" id="Phobius"/>
    </source>
</evidence>
<evidence type="ECO:0000259" key="2">
    <source>
        <dbReference type="Pfam" id="PF20522"/>
    </source>
</evidence>
<dbReference type="Pfam" id="PF20522">
    <property type="entry name" value="DUF6737"/>
    <property type="match status" value="1"/>
</dbReference>
<name>A0AAX6FBZ7_IRIPA</name>
<dbReference type="EMBL" id="JANAVB010030220">
    <property type="protein sequence ID" value="KAJ6813769.1"/>
    <property type="molecule type" value="Genomic_DNA"/>
</dbReference>
<gene>
    <name evidence="3" type="ORF">M6B38_143105</name>
</gene>
<dbReference type="InterPro" id="IPR046625">
    <property type="entry name" value="DUF6737"/>
</dbReference>
<dbReference type="Proteomes" id="UP001140949">
    <property type="component" value="Unassembled WGS sequence"/>
</dbReference>
<dbReference type="AlphaFoldDB" id="A0AAX6FBZ7"/>
<accession>A0AAX6FBZ7</accession>
<reference evidence="3" key="1">
    <citation type="journal article" date="2023" name="GigaByte">
        <title>Genome assembly of the bearded iris, Iris pallida Lam.</title>
        <authorList>
            <person name="Bruccoleri R.E."/>
            <person name="Oakeley E.J."/>
            <person name="Faust A.M.E."/>
            <person name="Altorfer M."/>
            <person name="Dessus-Babus S."/>
            <person name="Burckhardt D."/>
            <person name="Oertli M."/>
            <person name="Naumann U."/>
            <person name="Petersen F."/>
            <person name="Wong J."/>
        </authorList>
    </citation>
    <scope>NUCLEOTIDE SEQUENCE</scope>
    <source>
        <strain evidence="3">GSM-AAB239-AS_SAM_17_03QT</strain>
    </source>
</reference>
<dbReference type="PANTHER" id="PTHR36046">
    <property type="entry name" value="PROTEIN, PUTATIVE-RELATED"/>
    <property type="match status" value="1"/>
</dbReference>
<dbReference type="PANTHER" id="PTHR36046:SF1">
    <property type="entry name" value="DUF6737 DOMAIN-CONTAINING PROTEIN"/>
    <property type="match status" value="1"/>
</dbReference>
<protein>
    <recommendedName>
        <fullName evidence="2">DUF6737 domain-containing protein</fullName>
    </recommendedName>
</protein>